<dbReference type="RefSeq" id="XP_065330697.1">
    <property type="nucleotide sequence ID" value="XM_065474625.1"/>
</dbReference>
<sequence length="245" mass="28219">MKFNLASSTLYKNYNMYIIILQLNFILCQPYEIIFRNENSNVVICSKDGTNVIGCDKTEDKIRAEIIQNDDGQNFINVLQYDKVFTIKDNKLILSKKNGDEKQIFDVIHYSGSSYSIMNKEKCLNYDAEKNIFKMGLCEEAGTGFRLTFEPKKDYDTKKEEVKSREIGIKINDKKDVNNEKNNGKDINNGKGNGKDIINWKDIYNGKGTSNDIGTIYNEGCTFKEMPCRWVILNLPLCHHKRAIC</sequence>
<organism evidence="1 2">
    <name type="scientific">Vairimorpha necatrix</name>
    <dbReference type="NCBI Taxonomy" id="6039"/>
    <lineage>
        <taxon>Eukaryota</taxon>
        <taxon>Fungi</taxon>
        <taxon>Fungi incertae sedis</taxon>
        <taxon>Microsporidia</taxon>
        <taxon>Nosematidae</taxon>
        <taxon>Vairimorpha</taxon>
    </lineage>
</organism>
<gene>
    <name evidence="1" type="ORF">VNE69_09107</name>
</gene>
<dbReference type="AlphaFoldDB" id="A0AAX4JEZ1"/>
<proteinExistence type="predicted"/>
<dbReference type="Proteomes" id="UP001334084">
    <property type="component" value="Chromosome 9"/>
</dbReference>
<keyword evidence="2" id="KW-1185">Reference proteome</keyword>
<evidence type="ECO:0000313" key="1">
    <source>
        <dbReference type="EMBL" id="WUR04552.1"/>
    </source>
</evidence>
<reference evidence="1" key="1">
    <citation type="journal article" date="2024" name="BMC Genomics">
        <title>Functional annotation of a divergent genome using sequence and structure-based similarity.</title>
        <authorList>
            <person name="Svedberg D."/>
            <person name="Winiger R.R."/>
            <person name="Berg A."/>
            <person name="Sharma H."/>
            <person name="Tellgren-Roth C."/>
            <person name="Debrunner-Vossbrinck B.A."/>
            <person name="Vossbrinck C.R."/>
            <person name="Barandun J."/>
        </authorList>
    </citation>
    <scope>NUCLEOTIDE SEQUENCE</scope>
    <source>
        <strain evidence="1">Illinois isolate</strain>
    </source>
</reference>
<accession>A0AAX4JEZ1</accession>
<protein>
    <submittedName>
        <fullName evidence="1">Ricin B lectin (RBL4f)</fullName>
    </submittedName>
</protein>
<dbReference type="EMBL" id="CP142734">
    <property type="protein sequence ID" value="WUR04552.1"/>
    <property type="molecule type" value="Genomic_DNA"/>
</dbReference>
<evidence type="ECO:0000313" key="2">
    <source>
        <dbReference type="Proteomes" id="UP001334084"/>
    </source>
</evidence>
<dbReference type="GeneID" id="90542386"/>
<name>A0AAX4JEZ1_9MICR</name>
<dbReference type="KEGG" id="vnx:VNE69_09107"/>